<evidence type="ECO:0000256" key="1">
    <source>
        <dbReference type="SAM" id="MobiDB-lite"/>
    </source>
</evidence>
<dbReference type="STRING" id="47428.A0A284R8Z9"/>
<reference evidence="4" key="1">
    <citation type="journal article" date="2017" name="Nat. Ecol. Evol.">
        <title>Genome expansion and lineage-specific genetic innovations in the forest pathogenic fungi Armillaria.</title>
        <authorList>
            <person name="Sipos G."/>
            <person name="Prasanna A.N."/>
            <person name="Walter M.C."/>
            <person name="O'Connor E."/>
            <person name="Balint B."/>
            <person name="Krizsan K."/>
            <person name="Kiss B."/>
            <person name="Hess J."/>
            <person name="Varga T."/>
            <person name="Slot J."/>
            <person name="Riley R."/>
            <person name="Boka B."/>
            <person name="Rigling D."/>
            <person name="Barry K."/>
            <person name="Lee J."/>
            <person name="Mihaltcheva S."/>
            <person name="LaButti K."/>
            <person name="Lipzen A."/>
            <person name="Waldron R."/>
            <person name="Moloney N.M."/>
            <person name="Sperisen C."/>
            <person name="Kredics L."/>
            <person name="Vagvoelgyi C."/>
            <person name="Patrignani A."/>
            <person name="Fitzpatrick D."/>
            <person name="Nagy I."/>
            <person name="Doyle S."/>
            <person name="Anderson J.B."/>
            <person name="Grigoriev I.V."/>
            <person name="Gueldener U."/>
            <person name="Muensterkoetter M."/>
            <person name="Nagy L.G."/>
        </authorList>
    </citation>
    <scope>NUCLEOTIDE SEQUENCE [LARGE SCALE GENOMIC DNA]</scope>
    <source>
        <strain evidence="4">C18/9</strain>
    </source>
</reference>
<evidence type="ECO:0000313" key="3">
    <source>
        <dbReference type="EMBL" id="SJL05184.1"/>
    </source>
</evidence>
<dbReference type="Proteomes" id="UP000219338">
    <property type="component" value="Unassembled WGS sequence"/>
</dbReference>
<feature type="domain" description="Retrovirus-related Pol polyprotein from transposon TNT 1-94-like beta-barrel" evidence="2">
    <location>
        <begin position="577"/>
        <end position="659"/>
    </location>
</feature>
<accession>A0A284R8Z9</accession>
<name>A0A284R8Z9_ARMOS</name>
<organism evidence="3 4">
    <name type="scientific">Armillaria ostoyae</name>
    <name type="common">Armillaria root rot fungus</name>
    <dbReference type="NCBI Taxonomy" id="47428"/>
    <lineage>
        <taxon>Eukaryota</taxon>
        <taxon>Fungi</taxon>
        <taxon>Dikarya</taxon>
        <taxon>Basidiomycota</taxon>
        <taxon>Agaricomycotina</taxon>
        <taxon>Agaricomycetes</taxon>
        <taxon>Agaricomycetidae</taxon>
        <taxon>Agaricales</taxon>
        <taxon>Marasmiineae</taxon>
        <taxon>Physalacriaceae</taxon>
        <taxon>Armillaria</taxon>
    </lineage>
</organism>
<dbReference type="EMBL" id="FUEG01000006">
    <property type="protein sequence ID" value="SJL05184.1"/>
    <property type="molecule type" value="Genomic_DNA"/>
</dbReference>
<proteinExistence type="predicted"/>
<dbReference type="InterPro" id="IPR054722">
    <property type="entry name" value="PolX-like_BBD"/>
</dbReference>
<feature type="region of interest" description="Disordered" evidence="1">
    <location>
        <begin position="122"/>
        <end position="184"/>
    </location>
</feature>
<evidence type="ECO:0000259" key="2">
    <source>
        <dbReference type="Pfam" id="PF22936"/>
    </source>
</evidence>
<dbReference type="OMA" id="EWISWHR"/>
<dbReference type="OrthoDB" id="3025757at2759"/>
<protein>
    <recommendedName>
        <fullName evidence="2">Retrovirus-related Pol polyprotein from transposon TNT 1-94-like beta-barrel domain-containing protein</fullName>
    </recommendedName>
</protein>
<dbReference type="AlphaFoldDB" id="A0A284R8Z9"/>
<feature type="compositionally biased region" description="Pro residues" evidence="1">
    <location>
        <begin position="133"/>
        <end position="180"/>
    </location>
</feature>
<dbReference type="Pfam" id="PF22936">
    <property type="entry name" value="Pol_BBD"/>
    <property type="match status" value="1"/>
</dbReference>
<gene>
    <name evidence="3" type="ORF">ARMOST_08552</name>
</gene>
<sequence length="773" mass="86247">MSDQQNPNFNYLVDGLHQILGPSTSFGDSTTATDQSFQTYQRYVHPGFTFASQSAPQLNHPPGYAQNFLSQFMFYPSVSNPYMNPFNNPSNTYQNAPPPHYIPNYPSRTIYQFRNNLVDTSQTGVQGTTQNNVPPPPLPPHPNCPSLPQPPPSPAPPAPHNPTPPPPPNIPNTAPPPYPYVQPNAPVQQYQNIQPQIQYIYLPTPTNTLENNVPQTSHIPELKSRADWAAWYHGVQNLLMSRALFTHICDPPAPHIARDPMNTPSFPPVLHPYPLPQHTQEWISWHRKDAVVYGVLTSRLSREILGMIPPLMDPGTGTCSTAREAFHLLRRHYGGGNIQYALLKHKRLALVHCTSINNIPQFVQSWTSLAQTLCDTESYPLSYATLSLDVVNLLPPHFSERHNKVVSDLRNPNAFNQESFNSLLTDIIDQANGLLMQRDLSKMSCNPKTLPKPCERVVCMNPKCPYPTGHTTANCWHEGGGDPGGKEKYQERQKAKQTARANLVVNPMVSTSDDDQSPPDSYDTNECTEQADLNNNVYYSYILGSPESILAMANALLDFEKSDPKSYYLAMQTFKALLDSGTTHHIINDRTLFQSYDESKAIPIKTANCGILNTFAMGEVHFHKKLSGRTATVILHECLYAPDAPINLISVRAMTENGMYVGFGKNKTICYFPKNHKTLSGLSFQADVIGRLSFLDCEFIKAATPIGETKATALAMLPTFQKPEYDAYLWHCRTGHPSQDTTRHLVSSKAHVKGVQWNGNSHSSHLMTSINVN</sequence>
<keyword evidence="4" id="KW-1185">Reference proteome</keyword>
<evidence type="ECO:0000313" key="4">
    <source>
        <dbReference type="Proteomes" id="UP000219338"/>
    </source>
</evidence>
<feature type="region of interest" description="Disordered" evidence="1">
    <location>
        <begin position="505"/>
        <end position="524"/>
    </location>
</feature>